<dbReference type="Proteomes" id="UP000516260">
    <property type="component" value="Chromosome 16"/>
</dbReference>
<evidence type="ECO:0000313" key="3">
    <source>
        <dbReference type="Proteomes" id="UP000516260"/>
    </source>
</evidence>
<protein>
    <submittedName>
        <fullName evidence="2">Uncharacterized protein</fullName>
    </submittedName>
</protein>
<name>A0A4Z2BYC6_9TELE</name>
<evidence type="ECO:0000313" key="2">
    <source>
        <dbReference type="EMBL" id="TNM96748.1"/>
    </source>
</evidence>
<feature type="compositionally biased region" description="Basic and acidic residues" evidence="1">
    <location>
        <begin position="81"/>
        <end position="97"/>
    </location>
</feature>
<gene>
    <name evidence="2" type="ORF">fugu_014904</name>
</gene>
<keyword evidence="3" id="KW-1185">Reference proteome</keyword>
<accession>A0A4Z2BYC6</accession>
<dbReference type="AlphaFoldDB" id="A0A4Z2BYC6"/>
<feature type="region of interest" description="Disordered" evidence="1">
    <location>
        <begin position="70"/>
        <end position="97"/>
    </location>
</feature>
<evidence type="ECO:0000256" key="1">
    <source>
        <dbReference type="SAM" id="MobiDB-lite"/>
    </source>
</evidence>
<organism evidence="2 3">
    <name type="scientific">Takifugu bimaculatus</name>
    <dbReference type="NCBI Taxonomy" id="433685"/>
    <lineage>
        <taxon>Eukaryota</taxon>
        <taxon>Metazoa</taxon>
        <taxon>Chordata</taxon>
        <taxon>Craniata</taxon>
        <taxon>Vertebrata</taxon>
        <taxon>Euteleostomi</taxon>
        <taxon>Actinopterygii</taxon>
        <taxon>Neopterygii</taxon>
        <taxon>Teleostei</taxon>
        <taxon>Neoteleostei</taxon>
        <taxon>Acanthomorphata</taxon>
        <taxon>Eupercaria</taxon>
        <taxon>Tetraodontiformes</taxon>
        <taxon>Tetradontoidea</taxon>
        <taxon>Tetraodontidae</taxon>
        <taxon>Takifugu</taxon>
    </lineage>
</organism>
<comment type="caution">
    <text evidence="2">The sequence shown here is derived from an EMBL/GenBank/DDBJ whole genome shotgun (WGS) entry which is preliminary data.</text>
</comment>
<feature type="compositionally biased region" description="Low complexity" evidence="1">
    <location>
        <begin position="70"/>
        <end position="79"/>
    </location>
</feature>
<proteinExistence type="predicted"/>
<reference evidence="2 3" key="1">
    <citation type="submission" date="2019-04" db="EMBL/GenBank/DDBJ databases">
        <title>The sequence and de novo assembly of Takifugu bimaculatus genome using PacBio and Hi-C technologies.</title>
        <authorList>
            <person name="Xu P."/>
            <person name="Liu B."/>
            <person name="Zhou Z."/>
        </authorList>
    </citation>
    <scope>NUCLEOTIDE SEQUENCE [LARGE SCALE GENOMIC DNA]</scope>
    <source>
        <strain evidence="2">TB-2018</strain>
        <tissue evidence="2">Muscle</tissue>
    </source>
</reference>
<sequence>MQTVVLGRPHSTVNDGDTIAMEPDISEHGERKQGAGWFRNRSGKEKGALVSLQKYWNACNHKFLTPFAPISSSKPTKSSTMKRDVSRSMPESKRDAIRFPFGPRGLISGLHAFTCTTQLNATTKENPANMPLKPWTFSSPLKNQILIRNTKHIYTQKCTNMTQLFWKHSEQ</sequence>
<dbReference type="EMBL" id="SWLE01000008">
    <property type="protein sequence ID" value="TNM96748.1"/>
    <property type="molecule type" value="Genomic_DNA"/>
</dbReference>